<protein>
    <submittedName>
        <fullName evidence="2">Group 1 glycosyl transferase</fullName>
    </submittedName>
</protein>
<evidence type="ECO:0000313" key="2">
    <source>
        <dbReference type="EMBL" id="CAH2405815.1"/>
    </source>
</evidence>
<dbReference type="EMBL" id="CAKXZT010000146">
    <property type="protein sequence ID" value="CAH2405815.1"/>
    <property type="molecule type" value="Genomic_DNA"/>
</dbReference>
<feature type="domain" description="Glycosyl transferase family 1" evidence="1">
    <location>
        <begin position="189"/>
        <end position="351"/>
    </location>
</feature>
<reference evidence="2 3" key="1">
    <citation type="submission" date="2022-03" db="EMBL/GenBank/DDBJ databases">
        <authorList>
            <person name="Brunel B."/>
        </authorList>
    </citation>
    <scope>NUCLEOTIDE SEQUENCE [LARGE SCALE GENOMIC DNA]</scope>
    <source>
        <strain evidence="2">STM5069sample</strain>
    </source>
</reference>
<dbReference type="RefSeq" id="WP_254020561.1">
    <property type="nucleotide sequence ID" value="NZ_CAKXZT010000146.1"/>
</dbReference>
<evidence type="ECO:0000259" key="1">
    <source>
        <dbReference type="Pfam" id="PF00534"/>
    </source>
</evidence>
<organism evidence="2 3">
    <name type="scientific">Mesorhizobium escarrei</name>
    <dbReference type="NCBI Taxonomy" id="666018"/>
    <lineage>
        <taxon>Bacteria</taxon>
        <taxon>Pseudomonadati</taxon>
        <taxon>Pseudomonadota</taxon>
        <taxon>Alphaproteobacteria</taxon>
        <taxon>Hyphomicrobiales</taxon>
        <taxon>Phyllobacteriaceae</taxon>
        <taxon>Mesorhizobium</taxon>
    </lineage>
</organism>
<dbReference type="Proteomes" id="UP001153050">
    <property type="component" value="Unassembled WGS sequence"/>
</dbReference>
<comment type="caution">
    <text evidence="2">The sequence shown here is derived from an EMBL/GenBank/DDBJ whole genome shotgun (WGS) entry which is preliminary data.</text>
</comment>
<dbReference type="InterPro" id="IPR001296">
    <property type="entry name" value="Glyco_trans_1"/>
</dbReference>
<dbReference type="CDD" id="cd03811">
    <property type="entry name" value="GT4_GT28_WabH-like"/>
    <property type="match status" value="1"/>
</dbReference>
<keyword evidence="3" id="KW-1185">Reference proteome</keyword>
<keyword evidence="2" id="KW-0808">Transferase</keyword>
<proteinExistence type="predicted"/>
<dbReference type="SUPFAM" id="SSF53756">
    <property type="entry name" value="UDP-Glycosyltransferase/glycogen phosphorylase"/>
    <property type="match status" value="1"/>
</dbReference>
<name>A0ABM9E9I7_9HYPH</name>
<evidence type="ECO:0000313" key="3">
    <source>
        <dbReference type="Proteomes" id="UP001153050"/>
    </source>
</evidence>
<accession>A0ABM9E9I7</accession>
<dbReference type="Pfam" id="PF00534">
    <property type="entry name" value="Glycos_transf_1"/>
    <property type="match status" value="1"/>
</dbReference>
<gene>
    <name evidence="2" type="ORF">MES5069_50015</name>
</gene>
<dbReference type="PANTHER" id="PTHR12526">
    <property type="entry name" value="GLYCOSYLTRANSFERASE"/>
    <property type="match status" value="1"/>
</dbReference>
<dbReference type="Gene3D" id="3.40.50.2000">
    <property type="entry name" value="Glycogen Phosphorylase B"/>
    <property type="match status" value="2"/>
</dbReference>
<sequence>MRAARGPMQATQPEAIAVVVPQLGQGGTERQLYHFLSHCDFSRWTPTVYVSGELGFWEAPIRKLGIPVVLLKGGRMDKMRQLRAACVARKTRCLFSWSSYTNVFALALTGLGIRSIGSFRNALFADLPTELRGLWSWMSVAGISTVVCNSRETQEQLAHRVSSKKSVVYVPNAVEIFPSDQIAQWRAVWRRRLDLRDDAVLVLGVGRLAPQKRFDRFIDTIARVGRHCTVQAVIAGQEFGCLDELRSQVARLGLDDTVRFLGSVPDARELMCASDIFLLTSDYEGMSNVVLEAMAAGVPCIATRVNGVADLIQNGVTGIIAEPEPDELSRHVLSLGTDPGMRREIGALARAWIERKFQPKSVSGQLWTLCAAGNDDADTKEWIGHATRNLRRSGFLARGRHSLDG</sequence>
<dbReference type="GO" id="GO:0016740">
    <property type="term" value="F:transferase activity"/>
    <property type="evidence" value="ECO:0007669"/>
    <property type="project" value="UniProtKB-KW"/>
</dbReference>